<name>A0A9Q9VNL2_CYPCA</name>
<gene>
    <name evidence="3" type="primary">LOC109093036</name>
</gene>
<accession>A0A9Q9VNL2</accession>
<feature type="transmembrane region" description="Helical" evidence="2">
    <location>
        <begin position="48"/>
        <end position="68"/>
    </location>
</feature>
<evidence type="ECO:0000256" key="1">
    <source>
        <dbReference type="SAM" id="MobiDB-lite"/>
    </source>
</evidence>
<organism evidence="3">
    <name type="scientific">Cyprinus carpio</name>
    <name type="common">Common carp</name>
    <dbReference type="NCBI Taxonomy" id="7962"/>
    <lineage>
        <taxon>Eukaryota</taxon>
        <taxon>Metazoa</taxon>
        <taxon>Chordata</taxon>
        <taxon>Craniata</taxon>
        <taxon>Vertebrata</taxon>
        <taxon>Euteleostomi</taxon>
        <taxon>Actinopterygii</taxon>
        <taxon>Neopterygii</taxon>
        <taxon>Teleostei</taxon>
        <taxon>Ostariophysi</taxon>
        <taxon>Cypriniformes</taxon>
        <taxon>Cyprinidae</taxon>
        <taxon>Cyprininae</taxon>
        <taxon>Cyprinus</taxon>
    </lineage>
</organism>
<dbReference type="RefSeq" id="XP_042568340.1">
    <property type="nucleotide sequence ID" value="XM_042712406.1"/>
</dbReference>
<keyword evidence="2" id="KW-0812">Transmembrane</keyword>
<dbReference type="Proteomes" id="UP001155660">
    <property type="component" value="Chromosome A22"/>
</dbReference>
<dbReference type="AlphaFoldDB" id="A0A9Q9VNL2"/>
<feature type="compositionally biased region" description="Basic residues" evidence="1">
    <location>
        <begin position="185"/>
        <end position="194"/>
    </location>
</feature>
<sequence>MLVIQRLNWLFESCNTQFLMFLMVIFPNLSRSKTFEYSSHSPHRMEDIIIVTIVVFGMAFVVFISCCLSKSMRNLHLHLVRRITVMTAQYHSQGSQYSPYPANNLHPVYGLQPIPIGPTLGQQYAPGPPSTYLEAAGQFPAPFSQAAYDEDQIMYALQPALLTDHTSPLPPHNPDYLDSPESTLKPHHHTHTHTHTQNGVINSGLWKVLHSHASSTDSEKIVLRMKVLLLQFILYLLCELFFPLQS</sequence>
<protein>
    <submittedName>
        <fullName evidence="3">Uncharacterized protein LOC109093036 isoform X2</fullName>
    </submittedName>
</protein>
<reference evidence="3" key="1">
    <citation type="submission" date="2025-08" db="UniProtKB">
        <authorList>
            <consortium name="RefSeq"/>
        </authorList>
    </citation>
    <scope>IDENTIFICATION</scope>
    <source>
        <tissue evidence="3">Muscle</tissue>
    </source>
</reference>
<feature type="region of interest" description="Disordered" evidence="1">
    <location>
        <begin position="167"/>
        <end position="197"/>
    </location>
</feature>
<keyword evidence="2" id="KW-1133">Transmembrane helix</keyword>
<proteinExistence type="predicted"/>
<keyword evidence="2" id="KW-0472">Membrane</keyword>
<feature type="transmembrane region" description="Helical" evidence="2">
    <location>
        <begin position="7"/>
        <end position="28"/>
    </location>
</feature>
<dbReference type="GeneID" id="109093036"/>
<feature type="transmembrane region" description="Helical" evidence="2">
    <location>
        <begin position="227"/>
        <end position="244"/>
    </location>
</feature>
<evidence type="ECO:0000313" key="3">
    <source>
        <dbReference type="RefSeq" id="XP_042568340.1"/>
    </source>
</evidence>
<evidence type="ECO:0000256" key="2">
    <source>
        <dbReference type="SAM" id="Phobius"/>
    </source>
</evidence>